<comment type="caution">
    <text evidence="9">The sequence shown here is derived from an EMBL/GenBank/DDBJ whole genome shotgun (WGS) entry which is preliminary data.</text>
</comment>
<evidence type="ECO:0000256" key="1">
    <source>
        <dbReference type="ARBA" id="ARBA00004141"/>
    </source>
</evidence>
<dbReference type="InterPro" id="IPR027417">
    <property type="entry name" value="P-loop_NTPase"/>
</dbReference>
<dbReference type="AlphaFoldDB" id="A0ABD0JXL0"/>
<organism evidence="9 10">
    <name type="scientific">Batillaria attramentaria</name>
    <dbReference type="NCBI Taxonomy" id="370345"/>
    <lineage>
        <taxon>Eukaryota</taxon>
        <taxon>Metazoa</taxon>
        <taxon>Spiralia</taxon>
        <taxon>Lophotrochozoa</taxon>
        <taxon>Mollusca</taxon>
        <taxon>Gastropoda</taxon>
        <taxon>Caenogastropoda</taxon>
        <taxon>Sorbeoconcha</taxon>
        <taxon>Cerithioidea</taxon>
        <taxon>Batillariidae</taxon>
        <taxon>Batillaria</taxon>
    </lineage>
</organism>
<dbReference type="PANTHER" id="PTHR19229">
    <property type="entry name" value="ATP-BINDING CASSETTE TRANSPORTER SUBFAMILY A ABCA"/>
    <property type="match status" value="1"/>
</dbReference>
<evidence type="ECO:0000259" key="8">
    <source>
        <dbReference type="PROSITE" id="PS50893"/>
    </source>
</evidence>
<keyword evidence="2 7" id="KW-0812">Transmembrane</keyword>
<dbReference type="InterPro" id="IPR026082">
    <property type="entry name" value="ABCA"/>
</dbReference>
<sequence>MSLRMYPWTEMGDLECSKLRGMDLLGSQMKGILVKKALHMRRSPFQTLTHVLVPVLCVVFALFSRAGEELEKVEPDLSRIAFDLSEFTPSVGVAKQYASQFGSSITVNKLVPKEGNMTKQLSKQLPPINYNHIIGAEFLDSSDDGVLMARAFYNGFTRYGMPIALNYLLNSLAGYYAPGHTISSSLKVIVVKRVVGEIEPPRKKEDTGGKGEQIPLEEGGIFNKSPSDYYDYGDPQTPVVVYECDRCGGHIGTRVAVFISLGMAFFMPMVVNFLVKERLSGAKHIQMVSGVHPAVYWLSNLFSDFLVYLIPTGLIVAEFATFRLSPYVERGGLGVVLLVLLLYGWATLNFLYLAQFFFSSAGSSSVACIVYITFSGTAMSVRMMTTKSLYGPLKEGNPAYYFDWACAVTLPTFCMSQAFYSMEQSFKADSGLLDWKWPGVGREISLMAIQGAVCLFLTLFYESNWARLLIAVLQNAFVALVYPAAKTNTGNEAAEDSDVAEERRRINASPALELASRNSLLVLNLFKQFRSLVAVNNVCVGVPEQECFGLLGQNGAGKTTIFKILTGEVVMTRGNAYLKGNDIRCSLGKARQNMGYCPQFDAMHQTMTGRETLTMYARLRGVRPSDIDSMVNHLIDILTLRPYADQLAETYSGGNKRKLCAAMALVGWPPLVLLDEPSSGLDAGAKRVLWGVLSRARASGKTLVLTSHSMEECEALCTKAAIMVNGSIMCLGSTQHLKNKFAQGYTLIVMLSPKEDGTCSPSGPLLKFVKATFPGSYVFDEHSGYVHIQVPNPAVRLADVFELMETAVKKSELHVQEYIVRQTSLEQVFLAFTRRQTPPTIHPSVFSRCGCTS</sequence>
<evidence type="ECO:0000256" key="3">
    <source>
        <dbReference type="ARBA" id="ARBA00022741"/>
    </source>
</evidence>
<dbReference type="Pfam" id="PF23321">
    <property type="entry name" value="R1_ABCA1"/>
    <property type="match status" value="1"/>
</dbReference>
<dbReference type="SUPFAM" id="SSF52540">
    <property type="entry name" value="P-loop containing nucleoside triphosphate hydrolases"/>
    <property type="match status" value="1"/>
</dbReference>
<dbReference type="GO" id="GO:0005524">
    <property type="term" value="F:ATP binding"/>
    <property type="evidence" value="ECO:0007669"/>
    <property type="project" value="UniProtKB-KW"/>
</dbReference>
<dbReference type="PANTHER" id="PTHR19229:SF250">
    <property type="entry name" value="ABC TRANSPORTER DOMAIN-CONTAINING PROTEIN-RELATED"/>
    <property type="match status" value="1"/>
</dbReference>
<evidence type="ECO:0000256" key="2">
    <source>
        <dbReference type="ARBA" id="ARBA00022692"/>
    </source>
</evidence>
<keyword evidence="10" id="KW-1185">Reference proteome</keyword>
<keyword evidence="6 7" id="KW-0472">Membrane</keyword>
<gene>
    <name evidence="9" type="ORF">BaRGS_00029317</name>
</gene>
<dbReference type="InterPro" id="IPR003593">
    <property type="entry name" value="AAA+_ATPase"/>
</dbReference>
<evidence type="ECO:0000256" key="6">
    <source>
        <dbReference type="ARBA" id="ARBA00023136"/>
    </source>
</evidence>
<protein>
    <recommendedName>
        <fullName evidence="8">ABC transporter domain-containing protein</fullName>
    </recommendedName>
</protein>
<evidence type="ECO:0000256" key="5">
    <source>
        <dbReference type="ARBA" id="ARBA00022989"/>
    </source>
</evidence>
<feature type="transmembrane region" description="Helical" evidence="7">
    <location>
        <begin position="332"/>
        <end position="352"/>
    </location>
</feature>
<comment type="subcellular location">
    <subcellularLocation>
        <location evidence="1">Membrane</location>
        <topology evidence="1">Multi-pass membrane protein</topology>
    </subcellularLocation>
</comment>
<evidence type="ECO:0000256" key="4">
    <source>
        <dbReference type="ARBA" id="ARBA00022840"/>
    </source>
</evidence>
<feature type="domain" description="ABC transporter" evidence="8">
    <location>
        <begin position="520"/>
        <end position="750"/>
    </location>
</feature>
<dbReference type="GO" id="GO:0016020">
    <property type="term" value="C:membrane"/>
    <property type="evidence" value="ECO:0007669"/>
    <property type="project" value="UniProtKB-SubCell"/>
</dbReference>
<dbReference type="Pfam" id="PF12698">
    <property type="entry name" value="ABC2_membrane_3"/>
    <property type="match status" value="1"/>
</dbReference>
<dbReference type="InterPro" id="IPR003439">
    <property type="entry name" value="ABC_transporter-like_ATP-bd"/>
</dbReference>
<keyword evidence="5 7" id="KW-1133">Transmembrane helix</keyword>
<dbReference type="PROSITE" id="PS50893">
    <property type="entry name" value="ABC_TRANSPORTER_2"/>
    <property type="match status" value="1"/>
</dbReference>
<evidence type="ECO:0000313" key="9">
    <source>
        <dbReference type="EMBL" id="KAK7479400.1"/>
    </source>
</evidence>
<dbReference type="Pfam" id="PF00005">
    <property type="entry name" value="ABC_tran"/>
    <property type="match status" value="1"/>
</dbReference>
<dbReference type="InterPro" id="IPR013525">
    <property type="entry name" value="ABC2_TM"/>
</dbReference>
<feature type="transmembrane region" description="Helical" evidence="7">
    <location>
        <begin position="295"/>
        <end position="320"/>
    </location>
</feature>
<keyword evidence="4" id="KW-0067">ATP-binding</keyword>
<dbReference type="Gene3D" id="3.40.50.300">
    <property type="entry name" value="P-loop containing nucleotide triphosphate hydrolases"/>
    <property type="match status" value="1"/>
</dbReference>
<evidence type="ECO:0000256" key="7">
    <source>
        <dbReference type="SAM" id="Phobius"/>
    </source>
</evidence>
<reference evidence="9 10" key="1">
    <citation type="journal article" date="2023" name="Sci. Data">
        <title>Genome assembly of the Korean intertidal mud-creeper Batillaria attramentaria.</title>
        <authorList>
            <person name="Patra A.K."/>
            <person name="Ho P.T."/>
            <person name="Jun S."/>
            <person name="Lee S.J."/>
            <person name="Kim Y."/>
            <person name="Won Y.J."/>
        </authorList>
    </citation>
    <scope>NUCLEOTIDE SEQUENCE [LARGE SCALE GENOMIC DNA]</scope>
    <source>
        <strain evidence="9">Wonlab-2016</strain>
    </source>
</reference>
<dbReference type="SMART" id="SM00382">
    <property type="entry name" value="AAA"/>
    <property type="match status" value="1"/>
</dbReference>
<accession>A0ABD0JXL0</accession>
<proteinExistence type="predicted"/>
<keyword evidence="3" id="KW-0547">Nucleotide-binding</keyword>
<dbReference type="InterPro" id="IPR056264">
    <property type="entry name" value="R2_ABCA1-4-like"/>
</dbReference>
<name>A0ABD0JXL0_9CAEN</name>
<dbReference type="EMBL" id="JACVVK020000303">
    <property type="protein sequence ID" value="KAK7479400.1"/>
    <property type="molecule type" value="Genomic_DNA"/>
</dbReference>
<evidence type="ECO:0000313" key="10">
    <source>
        <dbReference type="Proteomes" id="UP001519460"/>
    </source>
</evidence>
<dbReference type="Proteomes" id="UP001519460">
    <property type="component" value="Unassembled WGS sequence"/>
</dbReference>
<dbReference type="CDD" id="cd03263">
    <property type="entry name" value="ABC_subfamily_A"/>
    <property type="match status" value="1"/>
</dbReference>
<dbReference type="FunFam" id="3.40.50.300:FF:002470">
    <property type="entry name" value="ABC transporter, putative"/>
    <property type="match status" value="1"/>
</dbReference>
<feature type="transmembrane region" description="Helical" evidence="7">
    <location>
        <begin position="255"/>
        <end position="275"/>
    </location>
</feature>
<feature type="transmembrane region" description="Helical" evidence="7">
    <location>
        <begin position="358"/>
        <end position="379"/>
    </location>
</feature>